<dbReference type="EMBL" id="JAAQPH010000024">
    <property type="protein sequence ID" value="NIA71616.1"/>
    <property type="molecule type" value="Genomic_DNA"/>
</dbReference>
<organism evidence="3 4">
    <name type="scientific">Pelagibius litoralis</name>
    <dbReference type="NCBI Taxonomy" id="374515"/>
    <lineage>
        <taxon>Bacteria</taxon>
        <taxon>Pseudomonadati</taxon>
        <taxon>Pseudomonadota</taxon>
        <taxon>Alphaproteobacteria</taxon>
        <taxon>Rhodospirillales</taxon>
        <taxon>Rhodovibrionaceae</taxon>
        <taxon>Pelagibius</taxon>
    </lineage>
</organism>
<dbReference type="InterPro" id="IPR036366">
    <property type="entry name" value="PGBDSf"/>
</dbReference>
<proteinExistence type="predicted"/>
<dbReference type="InterPro" id="IPR002477">
    <property type="entry name" value="Peptidoglycan-bd-like"/>
</dbReference>
<dbReference type="RefSeq" id="WP_167229431.1">
    <property type="nucleotide sequence ID" value="NZ_JAAQPH010000024.1"/>
</dbReference>
<feature type="region of interest" description="Disordered" evidence="1">
    <location>
        <begin position="1"/>
        <end position="211"/>
    </location>
</feature>
<gene>
    <name evidence="3" type="ORF">HBA54_23775</name>
</gene>
<evidence type="ECO:0000256" key="1">
    <source>
        <dbReference type="SAM" id="MobiDB-lite"/>
    </source>
</evidence>
<sequence>MSEQTEKASQNPRKAAAGKRPPRKSRSPGAKTTAKRHGQEKGTQGTGPKKAADAMEKPKNSLAPDPATITFGSNRPIVPPPPPKPVSSGLRFSGPSAGTLKASGPQATSAKANGLTFTDAAPEETKSTTAPQAPRPPKAPETKTGKPPSNKAATAKSGTKPPQDGKKPDGAATAKANSGKANPDGEKTPAKPAGITKPAIAPQQAGPLIEKTPSRRPATYALLGFAAVAGLTWWFSNQPVVEPQQGSGEIAALQDPAPGNPAAGQAAVGPTEAPGAGDSGSTPAPAQASAPASDAVTIAELWEIQDILRQLDLAPGTSNGQLTPATRDAIRSYQEMAGLAVTGEASPALLQELRSVAALYNGG</sequence>
<dbReference type="AlphaFoldDB" id="A0A967F2A9"/>
<feature type="compositionally biased region" description="Low complexity" evidence="1">
    <location>
        <begin position="281"/>
        <end position="292"/>
    </location>
</feature>
<dbReference type="Proteomes" id="UP000761264">
    <property type="component" value="Unassembled WGS sequence"/>
</dbReference>
<accession>A0A967F2A9</accession>
<dbReference type="InterPro" id="IPR036365">
    <property type="entry name" value="PGBD-like_sf"/>
</dbReference>
<reference evidence="3" key="1">
    <citation type="submission" date="2020-03" db="EMBL/GenBank/DDBJ databases">
        <title>Genome of Pelagibius litoralis DSM 21314T.</title>
        <authorList>
            <person name="Wang G."/>
        </authorList>
    </citation>
    <scope>NUCLEOTIDE SEQUENCE</scope>
    <source>
        <strain evidence="3">DSM 21314</strain>
    </source>
</reference>
<keyword evidence="4" id="KW-1185">Reference proteome</keyword>
<evidence type="ECO:0000313" key="4">
    <source>
        <dbReference type="Proteomes" id="UP000761264"/>
    </source>
</evidence>
<feature type="compositionally biased region" description="Low complexity" evidence="1">
    <location>
        <begin position="256"/>
        <end position="270"/>
    </location>
</feature>
<evidence type="ECO:0000259" key="2">
    <source>
        <dbReference type="Pfam" id="PF01471"/>
    </source>
</evidence>
<protein>
    <recommendedName>
        <fullName evidence="2">Peptidoglycan binding-like domain-containing protein</fullName>
    </recommendedName>
</protein>
<dbReference type="SUPFAM" id="SSF47090">
    <property type="entry name" value="PGBD-like"/>
    <property type="match status" value="1"/>
</dbReference>
<dbReference type="Gene3D" id="1.10.101.10">
    <property type="entry name" value="PGBD-like superfamily/PGBD"/>
    <property type="match status" value="1"/>
</dbReference>
<feature type="compositionally biased region" description="Basic residues" evidence="1">
    <location>
        <begin position="16"/>
        <end position="26"/>
    </location>
</feature>
<feature type="domain" description="Peptidoglycan binding-like" evidence="2">
    <location>
        <begin position="303"/>
        <end position="353"/>
    </location>
</feature>
<comment type="caution">
    <text evidence="3">The sequence shown here is derived from an EMBL/GenBank/DDBJ whole genome shotgun (WGS) entry which is preliminary data.</text>
</comment>
<name>A0A967F2A9_9PROT</name>
<evidence type="ECO:0000313" key="3">
    <source>
        <dbReference type="EMBL" id="NIA71616.1"/>
    </source>
</evidence>
<feature type="region of interest" description="Disordered" evidence="1">
    <location>
        <begin position="250"/>
        <end position="292"/>
    </location>
</feature>
<dbReference type="Pfam" id="PF01471">
    <property type="entry name" value="PG_binding_1"/>
    <property type="match status" value="1"/>
</dbReference>
<feature type="compositionally biased region" description="Basic and acidic residues" evidence="1">
    <location>
        <begin position="50"/>
        <end position="59"/>
    </location>
</feature>